<feature type="domain" description="DUF6594" evidence="3">
    <location>
        <begin position="184"/>
        <end position="341"/>
    </location>
</feature>
<evidence type="ECO:0000313" key="4">
    <source>
        <dbReference type="EMBL" id="RFU33345.1"/>
    </source>
</evidence>
<dbReference type="OrthoDB" id="3533814at2759"/>
<feature type="transmembrane region" description="Helical" evidence="2">
    <location>
        <begin position="280"/>
        <end position="299"/>
    </location>
</feature>
<gene>
    <name evidence="4" type="ORF">B7463_g3035</name>
</gene>
<keyword evidence="2" id="KW-1133">Transmembrane helix</keyword>
<dbReference type="AlphaFoldDB" id="A0A3E2HJ84"/>
<dbReference type="Proteomes" id="UP000258309">
    <property type="component" value="Unassembled WGS sequence"/>
</dbReference>
<feature type="domain" description="DUF6594" evidence="3">
    <location>
        <begin position="130"/>
        <end position="182"/>
    </location>
</feature>
<keyword evidence="5" id="KW-1185">Reference proteome</keyword>
<keyword evidence="2" id="KW-0472">Membrane</keyword>
<protein>
    <recommendedName>
        <fullName evidence="3">DUF6594 domain-containing protein</fullName>
    </recommendedName>
</protein>
<evidence type="ECO:0000256" key="1">
    <source>
        <dbReference type="SAM" id="MobiDB-lite"/>
    </source>
</evidence>
<dbReference type="Pfam" id="PF20237">
    <property type="entry name" value="DUF6594"/>
    <property type="match status" value="2"/>
</dbReference>
<accession>A0A3E2HJ84</accession>
<feature type="region of interest" description="Disordered" evidence="1">
    <location>
        <begin position="47"/>
        <end position="80"/>
    </location>
</feature>
<evidence type="ECO:0000313" key="5">
    <source>
        <dbReference type="Proteomes" id="UP000258309"/>
    </source>
</evidence>
<keyword evidence="2" id="KW-0812">Transmembrane</keyword>
<feature type="transmembrane region" description="Helical" evidence="2">
    <location>
        <begin position="305"/>
        <end position="325"/>
    </location>
</feature>
<evidence type="ECO:0000256" key="2">
    <source>
        <dbReference type="SAM" id="Phobius"/>
    </source>
</evidence>
<reference evidence="4 5" key="1">
    <citation type="submission" date="2018-05" db="EMBL/GenBank/DDBJ databases">
        <title>Draft genome sequence of Scytalidium lignicola DSM 105466, a ubiquitous saprotrophic fungus.</title>
        <authorList>
            <person name="Buettner E."/>
            <person name="Gebauer A.M."/>
            <person name="Hofrichter M."/>
            <person name="Liers C."/>
            <person name="Kellner H."/>
        </authorList>
    </citation>
    <scope>NUCLEOTIDE SEQUENCE [LARGE SCALE GENOMIC DNA]</scope>
    <source>
        <strain evidence="4 5">DSM 105466</strain>
    </source>
</reference>
<organism evidence="4 5">
    <name type="scientific">Scytalidium lignicola</name>
    <name type="common">Hyphomycete</name>
    <dbReference type="NCBI Taxonomy" id="5539"/>
    <lineage>
        <taxon>Eukaryota</taxon>
        <taxon>Fungi</taxon>
        <taxon>Dikarya</taxon>
        <taxon>Ascomycota</taxon>
        <taxon>Pezizomycotina</taxon>
        <taxon>Leotiomycetes</taxon>
        <taxon>Leotiomycetes incertae sedis</taxon>
        <taxon>Scytalidium</taxon>
    </lineage>
</organism>
<feature type="non-terminal residue" evidence="4">
    <location>
        <position position="1"/>
    </location>
</feature>
<comment type="caution">
    <text evidence="4">The sequence shown here is derived from an EMBL/GenBank/DDBJ whole genome shotgun (WGS) entry which is preliminary data.</text>
</comment>
<name>A0A3E2HJ84_SCYLI</name>
<evidence type="ECO:0000259" key="3">
    <source>
        <dbReference type="Pfam" id="PF20237"/>
    </source>
</evidence>
<dbReference type="EMBL" id="NCSJ02000037">
    <property type="protein sequence ID" value="RFU33345.1"/>
    <property type="molecule type" value="Genomic_DNA"/>
</dbReference>
<sequence length="402" mass="46523">MPWRYYAGQVYKISQNLNLPNDKAPFATVTISKPPPADLNRHESSISILPSMQSPPPDLENIRESSTERRPNSNEDCVSHEETGSLLSLRKVFMWRFWGLTDEQKKRRDEIYGYDRFRHEKIEDSPKGLPRLAAYLNNDQHLALYRRFGKLFARNLLHLQIELHEIEQEIDTLDKKDAKDPTHAQLMAFDEPRMEHYKSIIHFVNEQRPLAVEQENFIFDCEDYIAVKNYLDKPNIVTKALEFASLRWPDLFSKIFLKDTPGHCKIANYASKRIQSIANVIYICLAITVILTPVFILVLVPMTRAMMVCTITFSTLIFCITVLALTKAKVQEIFLGAAASALPQACRQDEREQFFMSQWQQFPAEIRQRVFKMIAQDPLGSKNNDNMLQNTTANTKSGLTRY</sequence>
<proteinExistence type="predicted"/>
<dbReference type="PANTHER" id="PTHR34502:SF3">
    <property type="entry name" value="DUF6594 DOMAIN-CONTAINING PROTEIN"/>
    <property type="match status" value="1"/>
</dbReference>
<dbReference type="InterPro" id="IPR046529">
    <property type="entry name" value="DUF6594"/>
</dbReference>
<feature type="non-terminal residue" evidence="4">
    <location>
        <position position="402"/>
    </location>
</feature>
<dbReference type="PANTHER" id="PTHR34502">
    <property type="entry name" value="DUF6594 DOMAIN-CONTAINING PROTEIN-RELATED"/>
    <property type="match status" value="1"/>
</dbReference>
<feature type="region of interest" description="Disordered" evidence="1">
    <location>
        <begin position="382"/>
        <end position="402"/>
    </location>
</feature>
<feature type="compositionally biased region" description="Basic and acidic residues" evidence="1">
    <location>
        <begin position="60"/>
        <end position="80"/>
    </location>
</feature>